<reference evidence="2 3" key="1">
    <citation type="submission" date="2016-05" db="EMBL/GenBank/DDBJ databases">
        <title>Comparative analysis of secretome profiles of manganese(II)-oxidizing ascomycete fungi.</title>
        <authorList>
            <consortium name="DOE Joint Genome Institute"/>
            <person name="Zeiner C.A."/>
            <person name="Purvine S.O."/>
            <person name="Zink E.M."/>
            <person name="Wu S."/>
            <person name="Pasa-Tolic L."/>
            <person name="Chaput D.L."/>
            <person name="Haridas S."/>
            <person name="Grigoriev I.V."/>
            <person name="Santelli C.M."/>
            <person name="Hansel C.M."/>
        </authorList>
    </citation>
    <scope>NUCLEOTIDE SEQUENCE [LARGE SCALE GENOMIC DNA]</scope>
    <source>
        <strain evidence="2 3">SRC1lrK2f</strain>
    </source>
</reference>
<keyword evidence="3" id="KW-1185">Reference proteome</keyword>
<dbReference type="RefSeq" id="XP_018384924.1">
    <property type="nucleotide sequence ID" value="XM_018530414.1"/>
</dbReference>
<name>A0A177DIC1_ALTAL</name>
<dbReference type="Proteomes" id="UP000077248">
    <property type="component" value="Unassembled WGS sequence"/>
</dbReference>
<evidence type="ECO:0000256" key="1">
    <source>
        <dbReference type="SAM" id="Phobius"/>
    </source>
</evidence>
<protein>
    <submittedName>
        <fullName evidence="2">Uncharacterized protein</fullName>
    </submittedName>
</protein>
<dbReference type="GeneID" id="29116008"/>
<accession>A0A177DIC1</accession>
<keyword evidence="1" id="KW-1133">Transmembrane helix</keyword>
<gene>
    <name evidence="2" type="ORF">CC77DRAFT_168331</name>
</gene>
<proteinExistence type="predicted"/>
<keyword evidence="1" id="KW-0472">Membrane</keyword>
<feature type="transmembrane region" description="Helical" evidence="1">
    <location>
        <begin position="117"/>
        <end position="141"/>
    </location>
</feature>
<evidence type="ECO:0000313" key="3">
    <source>
        <dbReference type="Proteomes" id="UP000077248"/>
    </source>
</evidence>
<dbReference type="VEuPathDB" id="FungiDB:CC77DRAFT_168331"/>
<evidence type="ECO:0000313" key="2">
    <source>
        <dbReference type="EMBL" id="OAG19503.1"/>
    </source>
</evidence>
<dbReference type="KEGG" id="aalt:CC77DRAFT_168331"/>
<keyword evidence="1" id="KW-0812">Transmembrane</keyword>
<dbReference type="AlphaFoldDB" id="A0A177DIC1"/>
<sequence length="142" mass="16042">MLMEEGLTLRRIHMLFSLSLAPLPPWLLPSFQNIPSKPLASLRHLTNATKFAQGALSIHAGVKFRTMSSNFFLSSSPKLAISSSQFWALMFSLLWHSQKMLYAATVMSLSAAIKICWQRLVAIFVFDLKVFVVLWGVATFFF</sequence>
<organism evidence="2 3">
    <name type="scientific">Alternaria alternata</name>
    <name type="common">Alternaria rot fungus</name>
    <name type="synonym">Torula alternata</name>
    <dbReference type="NCBI Taxonomy" id="5599"/>
    <lineage>
        <taxon>Eukaryota</taxon>
        <taxon>Fungi</taxon>
        <taxon>Dikarya</taxon>
        <taxon>Ascomycota</taxon>
        <taxon>Pezizomycotina</taxon>
        <taxon>Dothideomycetes</taxon>
        <taxon>Pleosporomycetidae</taxon>
        <taxon>Pleosporales</taxon>
        <taxon>Pleosporineae</taxon>
        <taxon>Pleosporaceae</taxon>
        <taxon>Alternaria</taxon>
        <taxon>Alternaria sect. Alternaria</taxon>
        <taxon>Alternaria alternata complex</taxon>
    </lineage>
</organism>
<dbReference type="EMBL" id="KV441481">
    <property type="protein sequence ID" value="OAG19503.1"/>
    <property type="molecule type" value="Genomic_DNA"/>
</dbReference>